<evidence type="ECO:0000256" key="1">
    <source>
        <dbReference type="SAM" id="MobiDB-lite"/>
    </source>
</evidence>
<feature type="compositionally biased region" description="Basic and acidic residues" evidence="1">
    <location>
        <begin position="282"/>
        <end position="296"/>
    </location>
</feature>
<dbReference type="EMBL" id="CAJPIJ010000092">
    <property type="protein sequence ID" value="CAG1973003.1"/>
    <property type="molecule type" value="Genomic_DNA"/>
</dbReference>
<reference evidence="2" key="1">
    <citation type="submission" date="2021-03" db="EMBL/GenBank/DDBJ databases">
        <authorList>
            <person name="Alouane T."/>
            <person name="Langin T."/>
            <person name="Bonhomme L."/>
        </authorList>
    </citation>
    <scope>NUCLEOTIDE SEQUENCE</scope>
    <source>
        <strain evidence="2">MDC_Fg202</strain>
    </source>
</reference>
<feature type="region of interest" description="Disordered" evidence="1">
    <location>
        <begin position="271"/>
        <end position="350"/>
    </location>
</feature>
<evidence type="ECO:0000313" key="2">
    <source>
        <dbReference type="EMBL" id="CAG1973003.1"/>
    </source>
</evidence>
<feature type="region of interest" description="Disordered" evidence="1">
    <location>
        <begin position="1"/>
        <end position="25"/>
    </location>
</feature>
<feature type="compositionally biased region" description="Basic residues" evidence="1">
    <location>
        <begin position="297"/>
        <end position="307"/>
    </location>
</feature>
<dbReference type="AlphaFoldDB" id="A0A9N8NF43"/>
<comment type="caution">
    <text evidence="2">The sequence shown here is derived from an EMBL/GenBank/DDBJ whole genome shotgun (WGS) entry which is preliminary data.</text>
</comment>
<protein>
    <submittedName>
        <fullName evidence="2">Uncharacterized protein</fullName>
    </submittedName>
</protein>
<feature type="compositionally biased region" description="Basic and acidic residues" evidence="1">
    <location>
        <begin position="313"/>
        <end position="338"/>
    </location>
</feature>
<organism evidence="2 3">
    <name type="scientific">Gibberella zeae</name>
    <name type="common">Wheat head blight fungus</name>
    <name type="synonym">Fusarium graminearum</name>
    <dbReference type="NCBI Taxonomy" id="5518"/>
    <lineage>
        <taxon>Eukaryota</taxon>
        <taxon>Fungi</taxon>
        <taxon>Dikarya</taxon>
        <taxon>Ascomycota</taxon>
        <taxon>Pezizomycotina</taxon>
        <taxon>Sordariomycetes</taxon>
        <taxon>Hypocreomycetidae</taxon>
        <taxon>Hypocreales</taxon>
        <taxon>Nectriaceae</taxon>
        <taxon>Fusarium</taxon>
    </lineage>
</organism>
<name>A0A9N8NF43_GIBZA</name>
<sequence length="350" mass="40305">MAILSTTPPDKSSPLLPPSPPATAERPVKEIDIDITHDVPEFAYFTLDQKQYRKLYTKIEQTFRRFDYEPKRSRLTIRMPSPTHDYFATYFRDEICKELNKIASNRSDEAKPFAENVISALGSRVFLAETDDENGPIKREPDIQFHYPGARYPGIVVEVSYSQDGKDLRRLAQDYILYSNGDIKLVIGIDLNYREKPSTVSLWRPKFTKSEDGLDLETLEHVHEMPFRSSDGDALNPDQSLMIDIRDFATDELSETWPAATINIPFSRLAQHAQHAQHAQQRQKEQEPIRLDDSVKSRRRLIRKRRWSSSSAEELRSEDEAKYSKEEDAVARKYHASDADYGPPAAKRKG</sequence>
<evidence type="ECO:0000313" key="3">
    <source>
        <dbReference type="Proteomes" id="UP000746612"/>
    </source>
</evidence>
<gene>
    <name evidence="2" type="ORF">MDCFG202_LOCUS116884</name>
</gene>
<feature type="compositionally biased region" description="Low complexity" evidence="1">
    <location>
        <begin position="1"/>
        <end position="14"/>
    </location>
</feature>
<feature type="compositionally biased region" description="Low complexity" evidence="1">
    <location>
        <begin position="271"/>
        <end position="280"/>
    </location>
</feature>
<dbReference type="Proteomes" id="UP000746612">
    <property type="component" value="Unassembled WGS sequence"/>
</dbReference>
<accession>A0A9N8NF43</accession>
<proteinExistence type="predicted"/>